<evidence type="ECO:0000313" key="1">
    <source>
        <dbReference type="EMBL" id="VAX35127.1"/>
    </source>
</evidence>
<name>A0A3B1E0Q8_9ZZZZ</name>
<reference evidence="1" key="1">
    <citation type="submission" date="2018-06" db="EMBL/GenBank/DDBJ databases">
        <authorList>
            <person name="Zhirakovskaya E."/>
        </authorList>
    </citation>
    <scope>NUCLEOTIDE SEQUENCE</scope>
</reference>
<proteinExistence type="predicted"/>
<protein>
    <recommendedName>
        <fullName evidence="2">Nucleotidyl transferase AbiEii/AbiGii toxin family protein</fullName>
    </recommendedName>
</protein>
<gene>
    <name evidence="1" type="ORF">MNBD_UNCLBAC01-2120</name>
</gene>
<evidence type="ECO:0008006" key="2">
    <source>
        <dbReference type="Google" id="ProtNLM"/>
    </source>
</evidence>
<dbReference type="InterPro" id="IPR014942">
    <property type="entry name" value="AbiEii"/>
</dbReference>
<sequence>MIEVIQQQFKESMSFDDKLNVTRELLQVLCLKIMSDKKMFEHVAFLGGTSLRILFNLRRFSEDLDFSLIKKEGYSTEEINKKFIKAFGLYGFRVETKMKSVGAVQSIMMKFVGLLKELGLSNLPQQKLLIKWDVDTNPPLGGNVIDTIVNKTYVFGVSHYDLPSLYAGKLHACFYRTYTKGRDFYDFAWYLGKKIKPNLTLLNNSIRQSQEKDENLNDKNFKNFLLRNIERINFNEVRKDVERFLEDKNELNIFDLKMFQNTINTVYV</sequence>
<organism evidence="1">
    <name type="scientific">hydrothermal vent metagenome</name>
    <dbReference type="NCBI Taxonomy" id="652676"/>
    <lineage>
        <taxon>unclassified sequences</taxon>
        <taxon>metagenomes</taxon>
        <taxon>ecological metagenomes</taxon>
    </lineage>
</organism>
<dbReference type="Pfam" id="PF08843">
    <property type="entry name" value="AbiEii"/>
    <property type="match status" value="1"/>
</dbReference>
<dbReference type="Gene3D" id="3.10.450.620">
    <property type="entry name" value="JHP933, nucleotidyltransferase-like core domain"/>
    <property type="match status" value="1"/>
</dbReference>
<dbReference type="AlphaFoldDB" id="A0A3B1E0Q8"/>
<accession>A0A3B1E0Q8</accession>
<dbReference type="EMBL" id="UOGJ01000030">
    <property type="protein sequence ID" value="VAX35127.1"/>
    <property type="molecule type" value="Genomic_DNA"/>
</dbReference>